<dbReference type="InterPro" id="IPR011324">
    <property type="entry name" value="Cytotoxic_necrot_fac-like_cat"/>
</dbReference>
<evidence type="ECO:0000256" key="6">
    <source>
        <dbReference type="ARBA" id="ARBA00022833"/>
    </source>
</evidence>
<dbReference type="Proteomes" id="UP000001844">
    <property type="component" value="Chromosome"/>
</dbReference>
<accession>D5C0U3</accession>
<dbReference type="Gene3D" id="3.60.140.10">
    <property type="entry name" value="CNF1/YfiH-like putative cysteine hydrolases"/>
    <property type="match status" value="1"/>
</dbReference>
<evidence type="ECO:0000256" key="7">
    <source>
        <dbReference type="ARBA" id="ARBA00047989"/>
    </source>
</evidence>
<comment type="catalytic activity">
    <reaction evidence="9">
        <text>S-methyl-5'-thioadenosine + phosphate = 5-(methylsulfanyl)-alpha-D-ribose 1-phosphate + adenine</text>
        <dbReference type="Rhea" id="RHEA:11852"/>
        <dbReference type="ChEBI" id="CHEBI:16708"/>
        <dbReference type="ChEBI" id="CHEBI:17509"/>
        <dbReference type="ChEBI" id="CHEBI:43474"/>
        <dbReference type="ChEBI" id="CHEBI:58533"/>
        <dbReference type="EC" id="2.4.2.28"/>
    </reaction>
    <physiologicalReaction direction="left-to-right" evidence="9">
        <dbReference type="Rhea" id="RHEA:11853"/>
    </physiologicalReaction>
</comment>
<dbReference type="InterPro" id="IPR038371">
    <property type="entry name" value="Cu_polyphenol_OxRdtase_sf"/>
</dbReference>
<name>D5C0U3_NITHN</name>
<evidence type="ECO:0000256" key="5">
    <source>
        <dbReference type="ARBA" id="ARBA00022801"/>
    </source>
</evidence>
<reference evidence="12" key="1">
    <citation type="submission" date="2010-04" db="EMBL/GenBank/DDBJ databases">
        <title>Complete genome sequence of Nitrosococcus halophilus Nc4, a salt-adapted, aerobic obligate ammonia-oxidizing sulfur purple bacterium.</title>
        <authorList>
            <consortium name="US DOE Joint Genome Institute"/>
            <person name="Campbell M.A."/>
            <person name="Malfatti S.A."/>
            <person name="Chain P.S.G."/>
            <person name="Heidelberg J.F."/>
            <person name="Ward B.B."/>
            <person name="Klotz M.G."/>
        </authorList>
    </citation>
    <scope>NUCLEOTIDE SEQUENCE [LARGE SCALE GENOMIC DNA]</scope>
    <source>
        <strain evidence="12">Nc4</strain>
    </source>
</reference>
<dbReference type="GO" id="GO:0005507">
    <property type="term" value="F:copper ion binding"/>
    <property type="evidence" value="ECO:0007669"/>
    <property type="project" value="TreeGrafter"/>
</dbReference>
<dbReference type="NCBIfam" id="TIGR00726">
    <property type="entry name" value="peptidoglycan editing factor PgeF"/>
    <property type="match status" value="1"/>
</dbReference>
<dbReference type="OrthoDB" id="4279at2"/>
<comment type="catalytic activity">
    <reaction evidence="1">
        <text>inosine + phosphate = alpha-D-ribose 1-phosphate + hypoxanthine</text>
        <dbReference type="Rhea" id="RHEA:27646"/>
        <dbReference type="ChEBI" id="CHEBI:17368"/>
        <dbReference type="ChEBI" id="CHEBI:17596"/>
        <dbReference type="ChEBI" id="CHEBI:43474"/>
        <dbReference type="ChEBI" id="CHEBI:57720"/>
        <dbReference type="EC" id="2.4.2.1"/>
    </reaction>
    <physiologicalReaction direction="left-to-right" evidence="1">
        <dbReference type="Rhea" id="RHEA:27647"/>
    </physiologicalReaction>
</comment>
<dbReference type="STRING" id="472759.Nhal_3384"/>
<dbReference type="GO" id="GO:0017061">
    <property type="term" value="F:S-methyl-5-thioadenosine phosphorylase activity"/>
    <property type="evidence" value="ECO:0007669"/>
    <property type="project" value="UniProtKB-EC"/>
</dbReference>
<evidence type="ECO:0000256" key="9">
    <source>
        <dbReference type="ARBA" id="ARBA00049893"/>
    </source>
</evidence>
<dbReference type="GO" id="GO:0016787">
    <property type="term" value="F:hydrolase activity"/>
    <property type="evidence" value="ECO:0007669"/>
    <property type="project" value="UniProtKB-KW"/>
</dbReference>
<evidence type="ECO:0000256" key="10">
    <source>
        <dbReference type="RuleBase" id="RU361274"/>
    </source>
</evidence>
<comment type="catalytic activity">
    <reaction evidence="7">
        <text>adenosine + H2O + H(+) = inosine + NH4(+)</text>
        <dbReference type="Rhea" id="RHEA:24408"/>
        <dbReference type="ChEBI" id="CHEBI:15377"/>
        <dbReference type="ChEBI" id="CHEBI:15378"/>
        <dbReference type="ChEBI" id="CHEBI:16335"/>
        <dbReference type="ChEBI" id="CHEBI:17596"/>
        <dbReference type="ChEBI" id="CHEBI:28938"/>
        <dbReference type="EC" id="3.5.4.4"/>
    </reaction>
    <physiologicalReaction direction="left-to-right" evidence="7">
        <dbReference type="Rhea" id="RHEA:24409"/>
    </physiologicalReaction>
</comment>
<dbReference type="SUPFAM" id="SSF64438">
    <property type="entry name" value="CNF1/YfiH-like putative cysteine hydrolases"/>
    <property type="match status" value="1"/>
</dbReference>
<dbReference type="CDD" id="cd16833">
    <property type="entry name" value="YfiH"/>
    <property type="match status" value="1"/>
</dbReference>
<dbReference type="RefSeq" id="WP_013034265.1">
    <property type="nucleotide sequence ID" value="NC_013960.1"/>
</dbReference>
<dbReference type="eggNOG" id="COG1496">
    <property type="taxonomic scope" value="Bacteria"/>
</dbReference>
<dbReference type="AlphaFoldDB" id="D5C0U3"/>
<comment type="catalytic activity">
    <reaction evidence="8">
        <text>adenosine + phosphate = alpha-D-ribose 1-phosphate + adenine</text>
        <dbReference type="Rhea" id="RHEA:27642"/>
        <dbReference type="ChEBI" id="CHEBI:16335"/>
        <dbReference type="ChEBI" id="CHEBI:16708"/>
        <dbReference type="ChEBI" id="CHEBI:43474"/>
        <dbReference type="ChEBI" id="CHEBI:57720"/>
        <dbReference type="EC" id="2.4.2.1"/>
    </reaction>
    <physiologicalReaction direction="left-to-right" evidence="8">
        <dbReference type="Rhea" id="RHEA:27643"/>
    </physiologicalReaction>
</comment>
<keyword evidence="3" id="KW-0808">Transferase</keyword>
<dbReference type="PANTHER" id="PTHR30616:SF2">
    <property type="entry name" value="PURINE NUCLEOSIDE PHOSPHORYLASE LACC1"/>
    <property type="match status" value="1"/>
</dbReference>
<evidence type="ECO:0000256" key="8">
    <source>
        <dbReference type="ARBA" id="ARBA00048968"/>
    </source>
</evidence>
<sequence>MDEKHDTLPVITPQWPAPNNIRAYTTTRRGGVSSPPYHSLNLADHVGDRPEAIEENRIRLQQFLSLPSEPCWLTQVHGSEIVSASKGPGQRGDASIAYGPGPVCAILTADCLPLLLCDQEGTRVAAVHCGWRGLASGIIEATVSALKVPGKHLLAWLGPAIGSQAFEVGPEVREVFLDQDSRHASAFTAYRQGRWLADIYQLARLALAKQGVRWIYGGQYCTVADPDRFYSYRRDGETGRMATLIWLANSG</sequence>
<evidence type="ECO:0000313" key="11">
    <source>
        <dbReference type="EMBL" id="ADE16416.1"/>
    </source>
</evidence>
<dbReference type="InterPro" id="IPR003730">
    <property type="entry name" value="Cu_polyphenol_OxRdtase"/>
</dbReference>
<dbReference type="Pfam" id="PF02578">
    <property type="entry name" value="Cu-oxidase_4"/>
    <property type="match status" value="1"/>
</dbReference>
<organism evidence="11 12">
    <name type="scientific">Nitrosococcus halophilus (strain Nc4)</name>
    <dbReference type="NCBI Taxonomy" id="472759"/>
    <lineage>
        <taxon>Bacteria</taxon>
        <taxon>Pseudomonadati</taxon>
        <taxon>Pseudomonadota</taxon>
        <taxon>Gammaproteobacteria</taxon>
        <taxon>Chromatiales</taxon>
        <taxon>Chromatiaceae</taxon>
        <taxon>Nitrosococcus</taxon>
    </lineage>
</organism>
<dbReference type="KEGG" id="nhl:Nhal_3384"/>
<keyword evidence="5" id="KW-0378">Hydrolase</keyword>
<dbReference type="HOGENOM" id="CLU_065784_1_1_6"/>
<dbReference type="EMBL" id="CP001798">
    <property type="protein sequence ID" value="ADE16416.1"/>
    <property type="molecule type" value="Genomic_DNA"/>
</dbReference>
<keyword evidence="6" id="KW-0862">Zinc</keyword>
<evidence type="ECO:0000313" key="12">
    <source>
        <dbReference type="Proteomes" id="UP000001844"/>
    </source>
</evidence>
<keyword evidence="4" id="KW-0479">Metal-binding</keyword>
<evidence type="ECO:0000256" key="2">
    <source>
        <dbReference type="ARBA" id="ARBA00007353"/>
    </source>
</evidence>
<proteinExistence type="inferred from homology"/>
<keyword evidence="12" id="KW-1185">Reference proteome</keyword>
<gene>
    <name evidence="11" type="ordered locus">Nhal_3384</name>
</gene>
<evidence type="ECO:0000256" key="4">
    <source>
        <dbReference type="ARBA" id="ARBA00022723"/>
    </source>
</evidence>
<evidence type="ECO:0000256" key="1">
    <source>
        <dbReference type="ARBA" id="ARBA00000553"/>
    </source>
</evidence>
<comment type="similarity">
    <text evidence="2 10">Belongs to the purine nucleoside phosphorylase YfiH/LACC1 family.</text>
</comment>
<evidence type="ECO:0000256" key="3">
    <source>
        <dbReference type="ARBA" id="ARBA00022679"/>
    </source>
</evidence>
<protein>
    <recommendedName>
        <fullName evidence="10">Purine nucleoside phosphorylase</fullName>
    </recommendedName>
</protein>
<dbReference type="PANTHER" id="PTHR30616">
    <property type="entry name" value="UNCHARACTERIZED PROTEIN YFIH"/>
    <property type="match status" value="1"/>
</dbReference>